<name>A0ACB8DIK0_DERSI</name>
<dbReference type="EMBL" id="CM023480">
    <property type="protein sequence ID" value="KAH7970548.1"/>
    <property type="molecule type" value="Genomic_DNA"/>
</dbReference>
<comment type="caution">
    <text evidence="1">The sequence shown here is derived from an EMBL/GenBank/DDBJ whole genome shotgun (WGS) entry which is preliminary data.</text>
</comment>
<proteinExistence type="predicted"/>
<sequence length="175" mass="20324">MTGDEYPPNCKHCNCPLADQDHILWGCQKNPPPRELFRRAPSHEEWEMKTKTYNPEDQIRPVRVCGAVAFRCAQSLFPHPRRQYRDSPYIPPDLETTTHVFVHRDAVCKHLQCPYDDSYRIIKRSDKVYTLDLHGRHDSVSIDRLKASIVEDPLPRTIPDHAMSPISSPLLRCIL</sequence>
<protein>
    <submittedName>
        <fullName evidence="1">Uncharacterized protein</fullName>
    </submittedName>
</protein>
<reference evidence="1" key="1">
    <citation type="submission" date="2020-05" db="EMBL/GenBank/DDBJ databases">
        <title>Large-scale comparative analyses of tick genomes elucidate their genetic diversity and vector capacities.</title>
        <authorList>
            <person name="Jia N."/>
            <person name="Wang J."/>
            <person name="Shi W."/>
            <person name="Du L."/>
            <person name="Sun Y."/>
            <person name="Zhan W."/>
            <person name="Jiang J."/>
            <person name="Wang Q."/>
            <person name="Zhang B."/>
            <person name="Ji P."/>
            <person name="Sakyi L.B."/>
            <person name="Cui X."/>
            <person name="Yuan T."/>
            <person name="Jiang B."/>
            <person name="Yang W."/>
            <person name="Lam T.T.-Y."/>
            <person name="Chang Q."/>
            <person name="Ding S."/>
            <person name="Wang X."/>
            <person name="Zhu J."/>
            <person name="Ruan X."/>
            <person name="Zhao L."/>
            <person name="Wei J."/>
            <person name="Que T."/>
            <person name="Du C."/>
            <person name="Cheng J."/>
            <person name="Dai P."/>
            <person name="Han X."/>
            <person name="Huang E."/>
            <person name="Gao Y."/>
            <person name="Liu J."/>
            <person name="Shao H."/>
            <person name="Ye R."/>
            <person name="Li L."/>
            <person name="Wei W."/>
            <person name="Wang X."/>
            <person name="Wang C."/>
            <person name="Yang T."/>
            <person name="Huo Q."/>
            <person name="Li W."/>
            <person name="Guo W."/>
            <person name="Chen H."/>
            <person name="Zhou L."/>
            <person name="Ni X."/>
            <person name="Tian J."/>
            <person name="Zhou Y."/>
            <person name="Sheng Y."/>
            <person name="Liu T."/>
            <person name="Pan Y."/>
            <person name="Xia L."/>
            <person name="Li J."/>
            <person name="Zhao F."/>
            <person name="Cao W."/>
        </authorList>
    </citation>
    <scope>NUCLEOTIDE SEQUENCE</scope>
    <source>
        <strain evidence="1">Dsil-2018</strain>
    </source>
</reference>
<dbReference type="Proteomes" id="UP000821865">
    <property type="component" value="Chromosome 11"/>
</dbReference>
<evidence type="ECO:0000313" key="1">
    <source>
        <dbReference type="EMBL" id="KAH7970548.1"/>
    </source>
</evidence>
<keyword evidence="2" id="KW-1185">Reference proteome</keyword>
<organism evidence="1 2">
    <name type="scientific">Dermacentor silvarum</name>
    <name type="common">Tick</name>
    <dbReference type="NCBI Taxonomy" id="543639"/>
    <lineage>
        <taxon>Eukaryota</taxon>
        <taxon>Metazoa</taxon>
        <taxon>Ecdysozoa</taxon>
        <taxon>Arthropoda</taxon>
        <taxon>Chelicerata</taxon>
        <taxon>Arachnida</taxon>
        <taxon>Acari</taxon>
        <taxon>Parasitiformes</taxon>
        <taxon>Ixodida</taxon>
        <taxon>Ixodoidea</taxon>
        <taxon>Ixodidae</taxon>
        <taxon>Rhipicephalinae</taxon>
        <taxon>Dermacentor</taxon>
    </lineage>
</organism>
<gene>
    <name evidence="1" type="ORF">HPB49_010386</name>
</gene>
<evidence type="ECO:0000313" key="2">
    <source>
        <dbReference type="Proteomes" id="UP000821865"/>
    </source>
</evidence>
<accession>A0ACB8DIK0</accession>